<dbReference type="Gene3D" id="1.10.630.10">
    <property type="entry name" value="Cytochrome P450"/>
    <property type="match status" value="1"/>
</dbReference>
<evidence type="ECO:0000256" key="7">
    <source>
        <dbReference type="SAM" id="MobiDB-lite"/>
    </source>
</evidence>
<comment type="caution">
    <text evidence="10">The sequence shown here is derived from an EMBL/GenBank/DDBJ whole genome shotgun (WGS) entry which is preliminary data.</text>
</comment>
<evidence type="ECO:0000313" key="10">
    <source>
        <dbReference type="EMBL" id="RWR75743.1"/>
    </source>
</evidence>
<keyword evidence="8" id="KW-0812">Transmembrane</keyword>
<evidence type="ECO:0000313" key="11">
    <source>
        <dbReference type="Proteomes" id="UP000283530"/>
    </source>
</evidence>
<dbReference type="PANTHER" id="PTHR24286:SF384">
    <property type="entry name" value="P450, PUTATIVE (EUROFUNG)-RELATED"/>
    <property type="match status" value="1"/>
</dbReference>
<evidence type="ECO:0000256" key="5">
    <source>
        <dbReference type="ARBA" id="ARBA00023004"/>
    </source>
</evidence>
<keyword evidence="4" id="KW-0560">Oxidoreductase</keyword>
<keyword evidence="8" id="KW-0472">Membrane</keyword>
<dbReference type="Pfam" id="PF00067">
    <property type="entry name" value="p450"/>
    <property type="match status" value="1"/>
</dbReference>
<proteinExistence type="inferred from homology"/>
<dbReference type="InterPro" id="IPR036396">
    <property type="entry name" value="Cyt_P450_sf"/>
</dbReference>
<keyword evidence="11" id="KW-1185">Reference proteome</keyword>
<dbReference type="PRINTS" id="PR00465">
    <property type="entry name" value="EP450IV"/>
</dbReference>
<dbReference type="GO" id="GO:0020037">
    <property type="term" value="F:heme binding"/>
    <property type="evidence" value="ECO:0007669"/>
    <property type="project" value="InterPro"/>
</dbReference>
<dbReference type="PANTHER" id="PTHR24286">
    <property type="entry name" value="CYTOCHROME P450 26"/>
    <property type="match status" value="1"/>
</dbReference>
<keyword evidence="5" id="KW-0408">Iron</keyword>
<protein>
    <submittedName>
        <fullName evidence="10">Beta-amyrin 28-oxidase-like protein</fullName>
    </submittedName>
</protein>
<evidence type="ECO:0000256" key="3">
    <source>
        <dbReference type="ARBA" id="ARBA00022723"/>
    </source>
</evidence>
<dbReference type="Proteomes" id="UP000283530">
    <property type="component" value="Unassembled WGS sequence"/>
</dbReference>
<dbReference type="AlphaFoldDB" id="A0A3S3NAF9"/>
<dbReference type="GO" id="GO:0005506">
    <property type="term" value="F:iron ion binding"/>
    <property type="evidence" value="ECO:0007669"/>
    <property type="project" value="InterPro"/>
</dbReference>
<dbReference type="GO" id="GO:0004497">
    <property type="term" value="F:monooxygenase activity"/>
    <property type="evidence" value="ECO:0007669"/>
    <property type="project" value="UniProtKB-KW"/>
</dbReference>
<keyword evidence="2" id="KW-0349">Heme</keyword>
<organism evidence="10 11">
    <name type="scientific">Cinnamomum micranthum f. kanehirae</name>
    <dbReference type="NCBI Taxonomy" id="337451"/>
    <lineage>
        <taxon>Eukaryota</taxon>
        <taxon>Viridiplantae</taxon>
        <taxon>Streptophyta</taxon>
        <taxon>Embryophyta</taxon>
        <taxon>Tracheophyta</taxon>
        <taxon>Spermatophyta</taxon>
        <taxon>Magnoliopsida</taxon>
        <taxon>Magnoliidae</taxon>
        <taxon>Laurales</taxon>
        <taxon>Lauraceae</taxon>
        <taxon>Cinnamomum</taxon>
    </lineage>
</organism>
<sequence length="485" mass="55329">MEPVHLCLLLSFLSSLLASLFFYSYKHKTSNVSFPPGTHGWPLIGETLSFFHNPVRFIKERTEKYQSHVFKTSLLTHPMIIFCGPAENKFLFSNENKLLVAWWPDSAKKMFPHSLLFYTGDKAHSTRRLRMKLMKPDDLQRYVGIMDAVAQCNMKEEWEGKSEVKALSLAKAYNFCLSCRIMIGIEDPDRIMKLMMKFKVLLKGLMGIPLDFPGTAFYKAMRAAEAMRREFKSMIEERRAVSSEKKMQEMDLLSWLLVTEDDAGELMPKEEVLDNVLCYLLAGHEAGTSSTVAMVMKYLAQMPHVYDEVLKEQTDIAMSKEDDQLLDLEDIKKMKFTWNVVCEVMRLSPPAQGSFRVALTDFTYAGYHIPKGSKLLWTPHSTHKNPEWFPEPEKFDPSRFQGKGPAPHTFTPFGDSDRTNTDCHSRTSSSSAPPSILGYRFCLLIAHMKSIGSVMAYGVVAGVLIVWRKVAASVVICFNLLWDME</sequence>
<comment type="similarity">
    <text evidence="1">Belongs to the cytochrome P450 family.</text>
</comment>
<name>A0A3S3NAF9_9MAGN</name>
<feature type="compositionally biased region" description="Basic and acidic residues" evidence="7">
    <location>
        <begin position="415"/>
        <end position="425"/>
    </location>
</feature>
<evidence type="ECO:0000256" key="2">
    <source>
        <dbReference type="ARBA" id="ARBA00022617"/>
    </source>
</evidence>
<dbReference type="InterPro" id="IPR001128">
    <property type="entry name" value="Cyt_P450"/>
</dbReference>
<keyword evidence="8" id="KW-1133">Transmembrane helix</keyword>
<evidence type="ECO:0000256" key="1">
    <source>
        <dbReference type="ARBA" id="ARBA00010617"/>
    </source>
</evidence>
<gene>
    <name evidence="10" type="ORF">CKAN_00414100</name>
</gene>
<evidence type="ECO:0000256" key="6">
    <source>
        <dbReference type="ARBA" id="ARBA00023033"/>
    </source>
</evidence>
<keyword evidence="3" id="KW-0479">Metal-binding</keyword>
<dbReference type="OrthoDB" id="1470350at2759"/>
<evidence type="ECO:0000256" key="8">
    <source>
        <dbReference type="SAM" id="Phobius"/>
    </source>
</evidence>
<feature type="transmembrane region" description="Helical" evidence="8">
    <location>
        <begin position="454"/>
        <end position="482"/>
    </location>
</feature>
<feature type="region of interest" description="Disordered" evidence="7">
    <location>
        <begin position="406"/>
        <end position="432"/>
    </location>
</feature>
<reference evidence="10 11" key="1">
    <citation type="journal article" date="2019" name="Nat. Plants">
        <title>Stout camphor tree genome fills gaps in understanding of flowering plant genome evolution.</title>
        <authorList>
            <person name="Chaw S.M."/>
            <person name="Liu Y.C."/>
            <person name="Wu Y.W."/>
            <person name="Wang H.Y."/>
            <person name="Lin C.I."/>
            <person name="Wu C.S."/>
            <person name="Ke H.M."/>
            <person name="Chang L.Y."/>
            <person name="Hsu C.Y."/>
            <person name="Yang H.T."/>
            <person name="Sudianto E."/>
            <person name="Hsu M.H."/>
            <person name="Wu K.P."/>
            <person name="Wang L.N."/>
            <person name="Leebens-Mack J.H."/>
            <person name="Tsai I.J."/>
        </authorList>
    </citation>
    <scope>NUCLEOTIDE SEQUENCE [LARGE SCALE GENOMIC DNA]</scope>
    <source>
        <strain evidence="11">cv. Chaw 1501</strain>
        <tissue evidence="10">Young leaves</tissue>
    </source>
</reference>
<keyword evidence="9" id="KW-0732">Signal</keyword>
<dbReference type="InterPro" id="IPR002403">
    <property type="entry name" value="Cyt_P450_E_grp-IV"/>
</dbReference>
<keyword evidence="6" id="KW-0503">Monooxygenase</keyword>
<feature type="signal peptide" evidence="9">
    <location>
        <begin position="1"/>
        <end position="18"/>
    </location>
</feature>
<evidence type="ECO:0000256" key="4">
    <source>
        <dbReference type="ARBA" id="ARBA00023002"/>
    </source>
</evidence>
<dbReference type="SUPFAM" id="SSF48264">
    <property type="entry name" value="Cytochrome P450"/>
    <property type="match status" value="1"/>
</dbReference>
<dbReference type="GO" id="GO:0016705">
    <property type="term" value="F:oxidoreductase activity, acting on paired donors, with incorporation or reduction of molecular oxygen"/>
    <property type="evidence" value="ECO:0007669"/>
    <property type="project" value="InterPro"/>
</dbReference>
<dbReference type="GO" id="GO:0016125">
    <property type="term" value="P:sterol metabolic process"/>
    <property type="evidence" value="ECO:0007669"/>
    <property type="project" value="TreeGrafter"/>
</dbReference>
<feature type="chain" id="PRO_5018758720" evidence="9">
    <location>
        <begin position="19"/>
        <end position="485"/>
    </location>
</feature>
<dbReference type="EMBL" id="QPKB01000002">
    <property type="protein sequence ID" value="RWR75743.1"/>
    <property type="molecule type" value="Genomic_DNA"/>
</dbReference>
<evidence type="ECO:0000256" key="9">
    <source>
        <dbReference type="SAM" id="SignalP"/>
    </source>
</evidence>
<dbReference type="STRING" id="337451.A0A3S3NAF9"/>
<accession>A0A3S3NAF9</accession>